<dbReference type="AlphaFoldDB" id="A0A1H0IIZ6"/>
<dbReference type="InterPro" id="IPR054189">
    <property type="entry name" value="DUF6894"/>
</dbReference>
<name>A0A1H0IIZ6_9HYPH</name>
<dbReference type="RefSeq" id="WP_091721076.1">
    <property type="nucleotide sequence ID" value="NZ_FNHS01000019.1"/>
</dbReference>
<evidence type="ECO:0000313" key="3">
    <source>
        <dbReference type="EMBL" id="SDO31260.1"/>
    </source>
</evidence>
<evidence type="ECO:0000259" key="2">
    <source>
        <dbReference type="Pfam" id="PF21834"/>
    </source>
</evidence>
<sequence>MAQPDRRLRSGRCVAPAGPAARALEDRRDRRLIGSGAPKRSSHHRPRRCDLPRYFLNVRRRGTLIRDEEGDDLPDRNAAETLAHAILRDMRRLPHVYGPPRRWRADAFVITDEAGTVVAEVPYASIL</sequence>
<reference evidence="4" key="1">
    <citation type="submission" date="2016-10" db="EMBL/GenBank/DDBJ databases">
        <authorList>
            <person name="Varghese N."/>
            <person name="Submissions S."/>
        </authorList>
    </citation>
    <scope>NUCLEOTIDE SEQUENCE [LARGE SCALE GENOMIC DNA]</scope>
    <source>
        <strain evidence="4">BL47</strain>
    </source>
</reference>
<dbReference type="Pfam" id="PF21834">
    <property type="entry name" value="DUF6894"/>
    <property type="match status" value="1"/>
</dbReference>
<dbReference type="STRING" id="582672.SAMN05216360_11934"/>
<dbReference type="EMBL" id="FNHS01000019">
    <property type="protein sequence ID" value="SDO31260.1"/>
    <property type="molecule type" value="Genomic_DNA"/>
</dbReference>
<accession>A0A1H0IIZ6</accession>
<dbReference type="Proteomes" id="UP000198704">
    <property type="component" value="Unassembled WGS sequence"/>
</dbReference>
<evidence type="ECO:0000256" key="1">
    <source>
        <dbReference type="SAM" id="MobiDB-lite"/>
    </source>
</evidence>
<proteinExistence type="predicted"/>
<feature type="compositionally biased region" description="Basic and acidic residues" evidence="1">
    <location>
        <begin position="23"/>
        <end position="32"/>
    </location>
</feature>
<feature type="domain" description="DUF6894" evidence="2">
    <location>
        <begin position="53"/>
        <end position="123"/>
    </location>
</feature>
<protein>
    <recommendedName>
        <fullName evidence="2">DUF6894 domain-containing protein</fullName>
    </recommendedName>
</protein>
<dbReference type="OrthoDB" id="8021130at2"/>
<gene>
    <name evidence="3" type="ORF">SAMN05216360_11934</name>
</gene>
<keyword evidence="4" id="KW-1185">Reference proteome</keyword>
<organism evidence="3 4">
    <name type="scientific">Methylobacterium phyllostachyos</name>
    <dbReference type="NCBI Taxonomy" id="582672"/>
    <lineage>
        <taxon>Bacteria</taxon>
        <taxon>Pseudomonadati</taxon>
        <taxon>Pseudomonadota</taxon>
        <taxon>Alphaproteobacteria</taxon>
        <taxon>Hyphomicrobiales</taxon>
        <taxon>Methylobacteriaceae</taxon>
        <taxon>Methylobacterium</taxon>
    </lineage>
</organism>
<feature type="region of interest" description="Disordered" evidence="1">
    <location>
        <begin position="1"/>
        <end position="47"/>
    </location>
</feature>
<evidence type="ECO:0000313" key="4">
    <source>
        <dbReference type="Proteomes" id="UP000198704"/>
    </source>
</evidence>